<dbReference type="EMBL" id="JXTB01000522">
    <property type="protein sequence ID" value="PON37653.1"/>
    <property type="molecule type" value="Genomic_DNA"/>
</dbReference>
<evidence type="ECO:0000313" key="2">
    <source>
        <dbReference type="Proteomes" id="UP000237105"/>
    </source>
</evidence>
<evidence type="ECO:0000313" key="1">
    <source>
        <dbReference type="EMBL" id="PON37653.1"/>
    </source>
</evidence>
<reference evidence="2" key="1">
    <citation type="submission" date="2016-06" db="EMBL/GenBank/DDBJ databases">
        <title>Parallel loss of symbiosis genes in relatives of nitrogen-fixing non-legume Parasponia.</title>
        <authorList>
            <person name="Van Velzen R."/>
            <person name="Holmer R."/>
            <person name="Bu F."/>
            <person name="Rutten L."/>
            <person name="Van Zeijl A."/>
            <person name="Liu W."/>
            <person name="Santuari L."/>
            <person name="Cao Q."/>
            <person name="Sharma T."/>
            <person name="Shen D."/>
            <person name="Roswanjaya Y."/>
            <person name="Wardhani T."/>
            <person name="Kalhor M.S."/>
            <person name="Jansen J."/>
            <person name="Van den Hoogen J."/>
            <person name="Gungor B."/>
            <person name="Hartog M."/>
            <person name="Hontelez J."/>
            <person name="Verver J."/>
            <person name="Yang W.-C."/>
            <person name="Schijlen E."/>
            <person name="Repin R."/>
            <person name="Schilthuizen M."/>
            <person name="Schranz E."/>
            <person name="Heidstra R."/>
            <person name="Miyata K."/>
            <person name="Fedorova E."/>
            <person name="Kohlen W."/>
            <person name="Bisseling T."/>
            <person name="Smit S."/>
            <person name="Geurts R."/>
        </authorList>
    </citation>
    <scope>NUCLEOTIDE SEQUENCE [LARGE SCALE GENOMIC DNA]</scope>
    <source>
        <strain evidence="2">cv. WU1-14</strain>
    </source>
</reference>
<name>A0A2P5AM87_PARAD</name>
<dbReference type="Proteomes" id="UP000237105">
    <property type="component" value="Unassembled WGS sequence"/>
</dbReference>
<comment type="caution">
    <text evidence="1">The sequence shown here is derived from an EMBL/GenBank/DDBJ whole genome shotgun (WGS) entry which is preliminary data.</text>
</comment>
<protein>
    <submittedName>
        <fullName evidence="1">Uncharacterized protein</fullName>
    </submittedName>
</protein>
<organism evidence="1 2">
    <name type="scientific">Parasponia andersonii</name>
    <name type="common">Sponia andersonii</name>
    <dbReference type="NCBI Taxonomy" id="3476"/>
    <lineage>
        <taxon>Eukaryota</taxon>
        <taxon>Viridiplantae</taxon>
        <taxon>Streptophyta</taxon>
        <taxon>Embryophyta</taxon>
        <taxon>Tracheophyta</taxon>
        <taxon>Spermatophyta</taxon>
        <taxon>Magnoliopsida</taxon>
        <taxon>eudicotyledons</taxon>
        <taxon>Gunneridae</taxon>
        <taxon>Pentapetalae</taxon>
        <taxon>rosids</taxon>
        <taxon>fabids</taxon>
        <taxon>Rosales</taxon>
        <taxon>Cannabaceae</taxon>
        <taxon>Parasponia</taxon>
    </lineage>
</organism>
<accession>A0A2P5AM87</accession>
<gene>
    <name evidence="1" type="ORF">PanWU01x14_318770</name>
</gene>
<dbReference type="OrthoDB" id="1112855at2759"/>
<proteinExistence type="predicted"/>
<dbReference type="AlphaFoldDB" id="A0A2P5AM87"/>
<keyword evidence="2" id="KW-1185">Reference proteome</keyword>
<sequence length="58" mass="6390">MDYILTSSFSVILNGKAEGHAFLSRGLRQDDSLIFARANDEEAQALQNILCNYEVALG</sequence>